<dbReference type="InterPro" id="IPR035965">
    <property type="entry name" value="PAS-like_dom_sf"/>
</dbReference>
<dbReference type="EMBL" id="CP053073">
    <property type="protein sequence ID" value="QJR14306.1"/>
    <property type="molecule type" value="Genomic_DNA"/>
</dbReference>
<accession>A0A6M4H465</accession>
<dbReference type="PROSITE" id="PS50110">
    <property type="entry name" value="RESPONSE_REGULATORY"/>
    <property type="match status" value="1"/>
</dbReference>
<dbReference type="CDD" id="cd00082">
    <property type="entry name" value="HisKA"/>
    <property type="match status" value="1"/>
</dbReference>
<evidence type="ECO:0000256" key="2">
    <source>
        <dbReference type="ARBA" id="ARBA00012438"/>
    </source>
</evidence>
<dbReference type="SMART" id="SM00091">
    <property type="entry name" value="PAS"/>
    <property type="match status" value="1"/>
</dbReference>
<dbReference type="PANTHER" id="PTHR43065">
    <property type="entry name" value="SENSOR HISTIDINE KINASE"/>
    <property type="match status" value="1"/>
</dbReference>
<evidence type="ECO:0000256" key="4">
    <source>
        <dbReference type="PROSITE-ProRule" id="PRU00169"/>
    </source>
</evidence>
<evidence type="ECO:0000259" key="9">
    <source>
        <dbReference type="PROSITE" id="PS50113"/>
    </source>
</evidence>
<dbReference type="GO" id="GO:0000155">
    <property type="term" value="F:phosphorelay sensor kinase activity"/>
    <property type="evidence" value="ECO:0007669"/>
    <property type="project" value="InterPro"/>
</dbReference>
<dbReference type="SUPFAM" id="SSF55785">
    <property type="entry name" value="PYP-like sensor domain (PAS domain)"/>
    <property type="match status" value="1"/>
</dbReference>
<keyword evidence="5" id="KW-0812">Transmembrane</keyword>
<sequence length="732" mass="80619">MSRGTRALWLGLALIVLASLGHLWLEIDRGTRVAPQLRAGPEVIAHTFEVITTAQALRRSLQDAERGQRGYLLSRDPSYLEPFRKAEGEVPVLFAKLKELTLDNPEQQRRWPILAQQIDIKMSELHESLAANDRGNPAEALKIMKTHVGREAMDSVNTILQAALQAERALASERLARAAEFEREGSRAAVLGGILTFGVLMAGVGVLLFAIRSLRAAESARQRVDERFRLLVQGVSDYAVYMLDPEGVVVEWNPGAERIKGYRAEEIIGQHFSRFYTDEQRAAGDPQRALERAVAEGRFEEDAERVRKDGTRFLASIVINPLRDRNGRLLGFAKITRDIDERVRRDQALAQYQKMDAIGQLTGGIAHDFNNLLHVIRNALELLEKRLGQVPPEARQYFDMLKRNAERATSLTHRLLAFSRRQVLDPKPINPNTLIVDVTTLLQQALGESVEVETVLGAGVWWIMADANQLETAILNLALNARDAMSGGGKLTVEISNAYLDETYAGAHTEVKAGQYVMVAVSDTGTGMTPEVAAKAFEPFFTTKEVGRGTGLGLSQVYGFVKQSGGHAKIYSEPGEGTTVKLYLPRLTGSGVPQAETRAPSVVHGKGQGTILLVEDDEDVREFTTAVLREMGYDILSAGEAVTALRLLDEHPRVDLLFTDIGLPGGVNGRQLADAALDRRPGLRVLFMTGYTRNAVIHHGRLDPGVDLLVKPFTQTSLADKVKRMLESVDPA</sequence>
<dbReference type="InterPro" id="IPR001789">
    <property type="entry name" value="Sig_transdc_resp-reg_receiver"/>
</dbReference>
<keyword evidence="3 4" id="KW-0597">Phosphoprotein</keyword>
<keyword evidence="5" id="KW-0472">Membrane</keyword>
<dbReference type="InterPro" id="IPR007891">
    <property type="entry name" value="CHASE3"/>
</dbReference>
<dbReference type="InterPro" id="IPR013656">
    <property type="entry name" value="PAS_4"/>
</dbReference>
<dbReference type="Gene3D" id="3.30.565.10">
    <property type="entry name" value="Histidine kinase-like ATPase, C-terminal domain"/>
    <property type="match status" value="1"/>
</dbReference>
<dbReference type="SMART" id="SM00388">
    <property type="entry name" value="HisKA"/>
    <property type="match status" value="1"/>
</dbReference>
<organism evidence="10 11">
    <name type="scientific">Usitatibacter palustris</name>
    <dbReference type="NCBI Taxonomy" id="2732487"/>
    <lineage>
        <taxon>Bacteria</taxon>
        <taxon>Pseudomonadati</taxon>
        <taxon>Pseudomonadota</taxon>
        <taxon>Betaproteobacteria</taxon>
        <taxon>Nitrosomonadales</taxon>
        <taxon>Usitatibacteraceae</taxon>
        <taxon>Usitatibacter</taxon>
    </lineage>
</organism>
<feature type="domain" description="Histidine kinase" evidence="6">
    <location>
        <begin position="364"/>
        <end position="588"/>
    </location>
</feature>
<dbReference type="Pfam" id="PF00072">
    <property type="entry name" value="Response_reg"/>
    <property type="match status" value="1"/>
</dbReference>
<dbReference type="InterPro" id="IPR011006">
    <property type="entry name" value="CheY-like_superfamily"/>
</dbReference>
<dbReference type="SUPFAM" id="SSF52172">
    <property type="entry name" value="CheY-like"/>
    <property type="match status" value="1"/>
</dbReference>
<feature type="domain" description="PAS" evidence="8">
    <location>
        <begin position="224"/>
        <end position="297"/>
    </location>
</feature>
<dbReference type="PROSITE" id="PS50113">
    <property type="entry name" value="PAC"/>
    <property type="match status" value="1"/>
</dbReference>
<keyword evidence="11" id="KW-1185">Reference proteome</keyword>
<comment type="catalytic activity">
    <reaction evidence="1">
        <text>ATP + protein L-histidine = ADP + protein N-phospho-L-histidine.</text>
        <dbReference type="EC" id="2.7.13.3"/>
    </reaction>
</comment>
<feature type="transmembrane region" description="Helical" evidence="5">
    <location>
        <begin position="188"/>
        <end position="211"/>
    </location>
</feature>
<keyword evidence="10" id="KW-0418">Kinase</keyword>
<dbReference type="InParanoid" id="A0A6M4H465"/>
<dbReference type="EC" id="2.7.13.3" evidence="2"/>
<dbReference type="RefSeq" id="WP_171161075.1">
    <property type="nucleotide sequence ID" value="NZ_CP053073.1"/>
</dbReference>
<evidence type="ECO:0000256" key="1">
    <source>
        <dbReference type="ARBA" id="ARBA00000085"/>
    </source>
</evidence>
<protein>
    <recommendedName>
        <fullName evidence="2">histidine kinase</fullName>
        <ecNumber evidence="2">2.7.13.3</ecNumber>
    </recommendedName>
</protein>
<dbReference type="Gene3D" id="1.10.287.130">
    <property type="match status" value="1"/>
</dbReference>
<dbReference type="SMART" id="SM00448">
    <property type="entry name" value="REC"/>
    <property type="match status" value="1"/>
</dbReference>
<evidence type="ECO:0000259" key="8">
    <source>
        <dbReference type="PROSITE" id="PS50112"/>
    </source>
</evidence>
<dbReference type="InterPro" id="IPR003594">
    <property type="entry name" value="HATPase_dom"/>
</dbReference>
<feature type="domain" description="PAC" evidence="9">
    <location>
        <begin position="299"/>
        <end position="351"/>
    </location>
</feature>
<dbReference type="KEGG" id="upl:DSM104440_01101"/>
<evidence type="ECO:0000256" key="5">
    <source>
        <dbReference type="SAM" id="Phobius"/>
    </source>
</evidence>
<dbReference type="PROSITE" id="PS50112">
    <property type="entry name" value="PAS"/>
    <property type="match status" value="1"/>
</dbReference>
<dbReference type="SMART" id="SM00387">
    <property type="entry name" value="HATPase_c"/>
    <property type="match status" value="1"/>
</dbReference>
<dbReference type="CDD" id="cd18161">
    <property type="entry name" value="REC_hyHK_blue-like"/>
    <property type="match status" value="1"/>
</dbReference>
<dbReference type="InterPro" id="IPR000014">
    <property type="entry name" value="PAS"/>
</dbReference>
<dbReference type="AlphaFoldDB" id="A0A6M4H465"/>
<dbReference type="InterPro" id="IPR005467">
    <property type="entry name" value="His_kinase_dom"/>
</dbReference>
<dbReference type="Pfam" id="PF08448">
    <property type="entry name" value="PAS_4"/>
    <property type="match status" value="1"/>
</dbReference>
<dbReference type="InterPro" id="IPR000700">
    <property type="entry name" value="PAS-assoc_C"/>
</dbReference>
<dbReference type="PRINTS" id="PR00344">
    <property type="entry name" value="BCTRLSENSOR"/>
</dbReference>
<evidence type="ECO:0000259" key="6">
    <source>
        <dbReference type="PROSITE" id="PS50109"/>
    </source>
</evidence>
<dbReference type="Pfam" id="PF05227">
    <property type="entry name" value="CHASE3"/>
    <property type="match status" value="1"/>
</dbReference>
<gene>
    <name evidence="10" type="primary">rcsC_6</name>
    <name evidence="10" type="ORF">DSM104440_01101</name>
</gene>
<evidence type="ECO:0000313" key="11">
    <source>
        <dbReference type="Proteomes" id="UP000503096"/>
    </source>
</evidence>
<dbReference type="Gene3D" id="3.40.50.2300">
    <property type="match status" value="1"/>
</dbReference>
<dbReference type="InterPro" id="IPR003661">
    <property type="entry name" value="HisK_dim/P_dom"/>
</dbReference>
<dbReference type="NCBIfam" id="TIGR00229">
    <property type="entry name" value="sensory_box"/>
    <property type="match status" value="1"/>
</dbReference>
<dbReference type="PROSITE" id="PS50109">
    <property type="entry name" value="HIS_KIN"/>
    <property type="match status" value="1"/>
</dbReference>
<name>A0A6M4H465_9PROT</name>
<keyword evidence="10" id="KW-0808">Transferase</keyword>
<feature type="modified residue" description="4-aspartylphosphate" evidence="4">
    <location>
        <position position="660"/>
    </location>
</feature>
<dbReference type="InterPro" id="IPR036097">
    <property type="entry name" value="HisK_dim/P_sf"/>
</dbReference>
<dbReference type="Gene3D" id="3.30.450.20">
    <property type="entry name" value="PAS domain"/>
    <property type="match status" value="1"/>
</dbReference>
<dbReference type="CDD" id="cd19410">
    <property type="entry name" value="HK9-like_sensor"/>
    <property type="match status" value="1"/>
</dbReference>
<reference evidence="10 11" key="1">
    <citation type="submission" date="2020-04" db="EMBL/GenBank/DDBJ databases">
        <title>Usitatibacter rugosus gen. nov., sp. nov. and Usitatibacter palustris sp. nov., novel members of Usitatibacteraceae fam. nov. within the order Nitrosomonadales isolated from soil.</title>
        <authorList>
            <person name="Huber K.J."/>
            <person name="Neumann-Schaal M."/>
            <person name="Geppert A."/>
            <person name="Luckner M."/>
            <person name="Wanner G."/>
            <person name="Overmann J."/>
        </authorList>
    </citation>
    <scope>NUCLEOTIDE SEQUENCE [LARGE SCALE GENOMIC DNA]</scope>
    <source>
        <strain evidence="10 11">Swamp67</strain>
    </source>
</reference>
<dbReference type="InterPro" id="IPR004358">
    <property type="entry name" value="Sig_transdc_His_kin-like_C"/>
</dbReference>
<feature type="domain" description="Response regulatory" evidence="7">
    <location>
        <begin position="610"/>
        <end position="726"/>
    </location>
</feature>
<dbReference type="Pfam" id="PF02518">
    <property type="entry name" value="HATPase_c"/>
    <property type="match status" value="1"/>
</dbReference>
<dbReference type="PANTHER" id="PTHR43065:SF49">
    <property type="entry name" value="HISTIDINE KINASE"/>
    <property type="match status" value="1"/>
</dbReference>
<dbReference type="SUPFAM" id="SSF47384">
    <property type="entry name" value="Homodimeric domain of signal transducing histidine kinase"/>
    <property type="match status" value="1"/>
</dbReference>
<evidence type="ECO:0000256" key="3">
    <source>
        <dbReference type="ARBA" id="ARBA00022553"/>
    </source>
</evidence>
<dbReference type="Proteomes" id="UP000503096">
    <property type="component" value="Chromosome"/>
</dbReference>
<proteinExistence type="predicted"/>
<keyword evidence="5" id="KW-1133">Transmembrane helix</keyword>
<dbReference type="SUPFAM" id="SSF55874">
    <property type="entry name" value="ATPase domain of HSP90 chaperone/DNA topoisomerase II/histidine kinase"/>
    <property type="match status" value="1"/>
</dbReference>
<dbReference type="Pfam" id="PF00512">
    <property type="entry name" value="HisKA"/>
    <property type="match status" value="1"/>
</dbReference>
<dbReference type="InterPro" id="IPR036890">
    <property type="entry name" value="HATPase_C_sf"/>
</dbReference>
<dbReference type="CDD" id="cd16919">
    <property type="entry name" value="HATPase_CckA-like"/>
    <property type="match status" value="1"/>
</dbReference>
<evidence type="ECO:0000313" key="10">
    <source>
        <dbReference type="EMBL" id="QJR14306.1"/>
    </source>
</evidence>
<evidence type="ECO:0000259" key="7">
    <source>
        <dbReference type="PROSITE" id="PS50110"/>
    </source>
</evidence>
<dbReference type="CDD" id="cd00130">
    <property type="entry name" value="PAS"/>
    <property type="match status" value="1"/>
</dbReference>